<evidence type="ECO:0000313" key="3">
    <source>
        <dbReference type="Proteomes" id="UP000268350"/>
    </source>
</evidence>
<evidence type="ECO:0000256" key="1">
    <source>
        <dbReference type="SAM" id="MobiDB-lite"/>
    </source>
</evidence>
<dbReference type="EMBL" id="OUUW01000019">
    <property type="protein sequence ID" value="SPP89302.1"/>
    <property type="molecule type" value="Genomic_DNA"/>
</dbReference>
<reference evidence="3" key="1">
    <citation type="submission" date="2018-01" db="EMBL/GenBank/DDBJ databases">
        <authorList>
            <person name="Alioto T."/>
            <person name="Alioto T."/>
        </authorList>
    </citation>
    <scope>NUCLEOTIDE SEQUENCE [LARGE SCALE GENOMIC DNA]</scope>
</reference>
<proteinExistence type="predicted"/>
<organism evidence="2 3">
    <name type="scientific">Drosophila guanche</name>
    <name type="common">Fruit fly</name>
    <dbReference type="NCBI Taxonomy" id="7266"/>
    <lineage>
        <taxon>Eukaryota</taxon>
        <taxon>Metazoa</taxon>
        <taxon>Ecdysozoa</taxon>
        <taxon>Arthropoda</taxon>
        <taxon>Hexapoda</taxon>
        <taxon>Insecta</taxon>
        <taxon>Pterygota</taxon>
        <taxon>Neoptera</taxon>
        <taxon>Endopterygota</taxon>
        <taxon>Diptera</taxon>
        <taxon>Brachycera</taxon>
        <taxon>Muscomorpha</taxon>
        <taxon>Ephydroidea</taxon>
        <taxon>Drosophilidae</taxon>
        <taxon>Drosophila</taxon>
        <taxon>Sophophora</taxon>
    </lineage>
</organism>
<sequence length="96" mass="10071">MDACSFNCCLMATTTITGAAEAAGTGPAQGSNDRQSAEPEAEAATEVEAETESETESESESGQGPRQSRRPTNGVHLASTVGGWRQHFDCRLLRPA</sequence>
<keyword evidence="3" id="KW-1185">Reference proteome</keyword>
<protein>
    <submittedName>
        <fullName evidence="2">Uncharacterized protein</fullName>
    </submittedName>
</protein>
<feature type="region of interest" description="Disordered" evidence="1">
    <location>
        <begin position="22"/>
        <end position="80"/>
    </location>
</feature>
<dbReference type="AlphaFoldDB" id="A0A3B0K9D6"/>
<feature type="compositionally biased region" description="Acidic residues" evidence="1">
    <location>
        <begin position="39"/>
        <end position="59"/>
    </location>
</feature>
<evidence type="ECO:0000313" key="2">
    <source>
        <dbReference type="EMBL" id="SPP89302.1"/>
    </source>
</evidence>
<dbReference type="Proteomes" id="UP000268350">
    <property type="component" value="Unassembled WGS sequence"/>
</dbReference>
<accession>A0A3B0K9D6</accession>
<name>A0A3B0K9D6_DROGU</name>
<gene>
    <name evidence="2" type="ORF">DGUA_6G020087</name>
</gene>